<proteinExistence type="predicted"/>
<evidence type="ECO:0000313" key="2">
    <source>
        <dbReference type="Proteomes" id="UP001151760"/>
    </source>
</evidence>
<comment type="caution">
    <text evidence="1">The sequence shown here is derived from an EMBL/GenBank/DDBJ whole genome shotgun (WGS) entry which is preliminary data.</text>
</comment>
<reference evidence="1" key="1">
    <citation type="journal article" date="2022" name="Int. J. Mol. Sci.">
        <title>Draft Genome of Tanacetum Coccineum: Genomic Comparison of Closely Related Tanacetum-Family Plants.</title>
        <authorList>
            <person name="Yamashiro T."/>
            <person name="Shiraishi A."/>
            <person name="Nakayama K."/>
            <person name="Satake H."/>
        </authorList>
    </citation>
    <scope>NUCLEOTIDE SEQUENCE</scope>
</reference>
<evidence type="ECO:0000313" key="1">
    <source>
        <dbReference type="EMBL" id="GJT92090.1"/>
    </source>
</evidence>
<protein>
    <submittedName>
        <fullName evidence="1">Uncharacterized protein</fullName>
    </submittedName>
</protein>
<dbReference type="EMBL" id="BQNB010020077">
    <property type="protein sequence ID" value="GJT92090.1"/>
    <property type="molecule type" value="Genomic_DNA"/>
</dbReference>
<sequence>MVVCEICKPWGTINTKSNRSKSFERKCFCDFLVLEFILMRVLKSGKMMAARFSASFFVSDDNFIFLQSKSVLELQSWFCWHSELVGNACFFVALEFGFINRLREAFKLLSDDVMDFGFTAIIDAEVEMIHDGQQGTARGWTSSVFVISRGSVYFVTSRSRSTYFRRGSSMIRGSLGKAKPLRVVGNLPLIHLESEELELDSGA</sequence>
<dbReference type="Proteomes" id="UP001151760">
    <property type="component" value="Unassembled WGS sequence"/>
</dbReference>
<organism evidence="1 2">
    <name type="scientific">Tanacetum coccineum</name>
    <dbReference type="NCBI Taxonomy" id="301880"/>
    <lineage>
        <taxon>Eukaryota</taxon>
        <taxon>Viridiplantae</taxon>
        <taxon>Streptophyta</taxon>
        <taxon>Embryophyta</taxon>
        <taxon>Tracheophyta</taxon>
        <taxon>Spermatophyta</taxon>
        <taxon>Magnoliopsida</taxon>
        <taxon>eudicotyledons</taxon>
        <taxon>Gunneridae</taxon>
        <taxon>Pentapetalae</taxon>
        <taxon>asterids</taxon>
        <taxon>campanulids</taxon>
        <taxon>Asterales</taxon>
        <taxon>Asteraceae</taxon>
        <taxon>Asteroideae</taxon>
        <taxon>Anthemideae</taxon>
        <taxon>Anthemidinae</taxon>
        <taxon>Tanacetum</taxon>
    </lineage>
</organism>
<accession>A0ABQ5HWK5</accession>
<keyword evidence="2" id="KW-1185">Reference proteome</keyword>
<name>A0ABQ5HWK5_9ASTR</name>
<gene>
    <name evidence="1" type="ORF">Tco_1080935</name>
</gene>
<reference evidence="1" key="2">
    <citation type="submission" date="2022-01" db="EMBL/GenBank/DDBJ databases">
        <authorList>
            <person name="Yamashiro T."/>
            <person name="Shiraishi A."/>
            <person name="Satake H."/>
            <person name="Nakayama K."/>
        </authorList>
    </citation>
    <scope>NUCLEOTIDE SEQUENCE</scope>
</reference>